<feature type="domain" description="Flagellin N-terminal" evidence="4">
    <location>
        <begin position="6"/>
        <end position="140"/>
    </location>
</feature>
<dbReference type="AlphaFoldDB" id="A0A8J7RMT9"/>
<dbReference type="EMBL" id="JAGIYY010000012">
    <property type="protein sequence ID" value="MBP0441251.1"/>
    <property type="molecule type" value="Genomic_DNA"/>
</dbReference>
<dbReference type="InterPro" id="IPR046358">
    <property type="entry name" value="Flagellin_C"/>
</dbReference>
<dbReference type="RefSeq" id="WP_209337277.1">
    <property type="nucleotide sequence ID" value="NZ_JAGIYY010000012.1"/>
</dbReference>
<comment type="similarity">
    <text evidence="1 3">Belongs to the bacterial flagellin family.</text>
</comment>
<evidence type="ECO:0000313" key="7">
    <source>
        <dbReference type="Proteomes" id="UP000666240"/>
    </source>
</evidence>
<name>A0A8J7RMT9_9HYPH</name>
<dbReference type="InterPro" id="IPR001492">
    <property type="entry name" value="Flagellin"/>
</dbReference>
<evidence type="ECO:0000256" key="2">
    <source>
        <dbReference type="ARBA" id="ARBA00023143"/>
    </source>
</evidence>
<dbReference type="PANTHER" id="PTHR42792:SF1">
    <property type="entry name" value="FLAGELLAR HOOK-ASSOCIATED PROTEIN 3"/>
    <property type="match status" value="1"/>
</dbReference>
<dbReference type="Pfam" id="PF00700">
    <property type="entry name" value="Flagellin_C"/>
    <property type="match status" value="1"/>
</dbReference>
<dbReference type="Gene3D" id="1.20.1330.10">
    <property type="entry name" value="f41 fragment of flagellin, N-terminal domain"/>
    <property type="match status" value="1"/>
</dbReference>
<organism evidence="6 7">
    <name type="scientific">Tianweitania sediminis</name>
    <dbReference type="NCBI Taxonomy" id="1502156"/>
    <lineage>
        <taxon>Bacteria</taxon>
        <taxon>Pseudomonadati</taxon>
        <taxon>Pseudomonadota</taxon>
        <taxon>Alphaproteobacteria</taxon>
        <taxon>Hyphomicrobiales</taxon>
        <taxon>Phyllobacteriaceae</taxon>
        <taxon>Tianweitania</taxon>
    </lineage>
</organism>
<evidence type="ECO:0000259" key="5">
    <source>
        <dbReference type="Pfam" id="PF00700"/>
    </source>
</evidence>
<dbReference type="Proteomes" id="UP000666240">
    <property type="component" value="Unassembled WGS sequence"/>
</dbReference>
<reference evidence="6" key="1">
    <citation type="submission" date="2021-03" db="EMBL/GenBank/DDBJ databases">
        <title>Genome sequencing and assembly of Tianweitania sediminis.</title>
        <authorList>
            <person name="Chhetri G."/>
        </authorList>
    </citation>
    <scope>NUCLEOTIDE SEQUENCE</scope>
    <source>
        <strain evidence="6">Z8</strain>
    </source>
</reference>
<sequence>MKTSFVSTSAVNQALRYQMMRLQSDLVKAQTEMSSGSFADAGLQLGSRTGQTVSFRRDMDRLEAIADANSVATARMAATQNGLSQITSAAQTYLSTLTAAVSGDANAKITSADATAAFTSLRDVVNGSLNGEYIFAGVSTDVKPLADFSDPASTSRMAFDAAFTAQFGFSITDPQAATISAGALEAFIDGPVNDLFLGSGWEGTSSFASNQTITSRITMTDTAQTSLSANAAGIRKLAMSTALAQALLEGPLNDSARQLVAERGASLVGSAIADIANAQSEIGVTQQRVARANERIEMQVSLFKTGLQELEGVDPYEAQTRVTNLLTQIETSYALTARIQQLSLLNYLP</sequence>
<proteinExistence type="inferred from homology"/>
<dbReference type="GO" id="GO:0005576">
    <property type="term" value="C:extracellular region"/>
    <property type="evidence" value="ECO:0007669"/>
    <property type="project" value="UniProtKB-SubCell"/>
</dbReference>
<dbReference type="InterPro" id="IPR001029">
    <property type="entry name" value="Flagellin_N"/>
</dbReference>
<feature type="domain" description="Flagellin C-terminal" evidence="5">
    <location>
        <begin position="267"/>
        <end position="348"/>
    </location>
</feature>
<keyword evidence="6" id="KW-0282">Flagellum</keyword>
<evidence type="ECO:0000256" key="1">
    <source>
        <dbReference type="ARBA" id="ARBA00005709"/>
    </source>
</evidence>
<comment type="caution">
    <text evidence="6">The sequence shown here is derived from an EMBL/GenBank/DDBJ whole genome shotgun (WGS) entry which is preliminary data.</text>
</comment>
<keyword evidence="6" id="KW-0969">Cilium</keyword>
<keyword evidence="6" id="KW-0966">Cell projection</keyword>
<protein>
    <recommendedName>
        <fullName evidence="3">Flagellin</fullName>
    </recommendedName>
</protein>
<evidence type="ECO:0000259" key="4">
    <source>
        <dbReference type="Pfam" id="PF00669"/>
    </source>
</evidence>
<dbReference type="SUPFAM" id="SSF64518">
    <property type="entry name" value="Phase 1 flagellin"/>
    <property type="match status" value="1"/>
</dbReference>
<dbReference type="GO" id="GO:0009288">
    <property type="term" value="C:bacterial-type flagellum"/>
    <property type="evidence" value="ECO:0007669"/>
    <property type="project" value="UniProtKB-SubCell"/>
</dbReference>
<dbReference type="Pfam" id="PF00669">
    <property type="entry name" value="Flagellin_N"/>
    <property type="match status" value="1"/>
</dbReference>
<dbReference type="GO" id="GO:0005198">
    <property type="term" value="F:structural molecule activity"/>
    <property type="evidence" value="ECO:0007669"/>
    <property type="project" value="UniProtKB-UniRule"/>
</dbReference>
<accession>A0A8J7RMT9</accession>
<dbReference type="PANTHER" id="PTHR42792">
    <property type="entry name" value="FLAGELLIN"/>
    <property type="match status" value="1"/>
</dbReference>
<gene>
    <name evidence="6" type="ORF">J5Y06_21605</name>
</gene>
<comment type="function">
    <text evidence="3">Flagellin is the subunit protein which polymerizes to form the filaments of bacterial flagella.</text>
</comment>
<evidence type="ECO:0000256" key="3">
    <source>
        <dbReference type="RuleBase" id="RU362073"/>
    </source>
</evidence>
<keyword evidence="3" id="KW-0964">Secreted</keyword>
<dbReference type="NCBIfam" id="NF004669">
    <property type="entry name" value="PRK06008.1"/>
    <property type="match status" value="1"/>
</dbReference>
<evidence type="ECO:0000313" key="6">
    <source>
        <dbReference type="EMBL" id="MBP0441251.1"/>
    </source>
</evidence>
<comment type="subcellular location">
    <subcellularLocation>
        <location evidence="3">Secreted</location>
    </subcellularLocation>
    <subcellularLocation>
        <location evidence="3">Bacterial flagellum</location>
    </subcellularLocation>
</comment>
<keyword evidence="2 3" id="KW-0975">Bacterial flagellum</keyword>
<keyword evidence="7" id="KW-1185">Reference proteome</keyword>